<organism evidence="1 2">
    <name type="scientific">Araneus ventricosus</name>
    <name type="common">Orbweaver spider</name>
    <name type="synonym">Epeira ventricosa</name>
    <dbReference type="NCBI Taxonomy" id="182803"/>
    <lineage>
        <taxon>Eukaryota</taxon>
        <taxon>Metazoa</taxon>
        <taxon>Ecdysozoa</taxon>
        <taxon>Arthropoda</taxon>
        <taxon>Chelicerata</taxon>
        <taxon>Arachnida</taxon>
        <taxon>Araneae</taxon>
        <taxon>Araneomorphae</taxon>
        <taxon>Entelegynae</taxon>
        <taxon>Araneoidea</taxon>
        <taxon>Araneidae</taxon>
        <taxon>Araneus</taxon>
    </lineage>
</organism>
<name>A0A4Y2I4E2_ARAVE</name>
<dbReference type="EMBL" id="BGPR01002354">
    <property type="protein sequence ID" value="GBM72089.1"/>
    <property type="molecule type" value="Genomic_DNA"/>
</dbReference>
<gene>
    <name evidence="1" type="ORF">AVEN_266505_1</name>
</gene>
<dbReference type="Proteomes" id="UP000499080">
    <property type="component" value="Unassembled WGS sequence"/>
</dbReference>
<reference evidence="1 2" key="1">
    <citation type="journal article" date="2019" name="Sci. Rep.">
        <title>Orb-weaving spider Araneus ventricosus genome elucidates the spidroin gene catalogue.</title>
        <authorList>
            <person name="Kono N."/>
            <person name="Nakamura H."/>
            <person name="Ohtoshi R."/>
            <person name="Moran D.A.P."/>
            <person name="Shinohara A."/>
            <person name="Yoshida Y."/>
            <person name="Fujiwara M."/>
            <person name="Mori M."/>
            <person name="Tomita M."/>
            <person name="Arakawa K."/>
        </authorList>
    </citation>
    <scope>NUCLEOTIDE SEQUENCE [LARGE SCALE GENOMIC DNA]</scope>
</reference>
<evidence type="ECO:0000313" key="1">
    <source>
        <dbReference type="EMBL" id="GBM72089.1"/>
    </source>
</evidence>
<dbReference type="AlphaFoldDB" id="A0A4Y2I4E2"/>
<evidence type="ECO:0000313" key="2">
    <source>
        <dbReference type="Proteomes" id="UP000499080"/>
    </source>
</evidence>
<sequence length="193" mass="22721">MQTNDATSLFSQTYSRILTLEGEHRTCEAARINYRKLTPQRKNSRFTAAAFKVTLANNNRYFKNLPSFLSQKTQRALAYLCRIANANGLIVTIYRYSNYKYEMERLETLLAEKSSNKESINEKNKIDVELVRDQKSNSEKELGICYRHHPMYANELIDRVSWRRTCQIYHQLFHSHSYRTDVFFGYAQSLPGH</sequence>
<keyword evidence="2" id="KW-1185">Reference proteome</keyword>
<accession>A0A4Y2I4E2</accession>
<comment type="caution">
    <text evidence="1">The sequence shown here is derived from an EMBL/GenBank/DDBJ whole genome shotgun (WGS) entry which is preliminary data.</text>
</comment>
<proteinExistence type="predicted"/>
<protein>
    <submittedName>
        <fullName evidence="1">Uncharacterized protein</fullName>
    </submittedName>
</protein>